<gene>
    <name evidence="8" type="primary">mprF</name>
    <name evidence="8" type="ORF">ACFQ4P_02035</name>
</gene>
<keyword evidence="2" id="KW-1003">Cell membrane</keyword>
<keyword evidence="3 6" id="KW-0812">Transmembrane</keyword>
<feature type="transmembrane region" description="Helical" evidence="6">
    <location>
        <begin position="138"/>
        <end position="163"/>
    </location>
</feature>
<evidence type="ECO:0000313" key="9">
    <source>
        <dbReference type="Proteomes" id="UP001597196"/>
    </source>
</evidence>
<evidence type="ECO:0000259" key="7">
    <source>
        <dbReference type="Pfam" id="PF09924"/>
    </source>
</evidence>
<dbReference type="InterPro" id="IPR024320">
    <property type="entry name" value="LPG_synthase_C"/>
</dbReference>
<keyword evidence="4 6" id="KW-1133">Transmembrane helix</keyword>
<accession>A0ABW4CE18</accession>
<feature type="transmembrane region" description="Helical" evidence="6">
    <location>
        <begin position="489"/>
        <end position="511"/>
    </location>
</feature>
<dbReference type="InterPro" id="IPR016181">
    <property type="entry name" value="Acyl_CoA_acyltransferase"/>
</dbReference>
<comment type="caution">
    <text evidence="8">The sequence shown here is derived from an EMBL/GenBank/DDBJ whole genome shotgun (WGS) entry which is preliminary data.</text>
</comment>
<feature type="domain" description="Phosphatidylglycerol lysyltransferase C-terminal" evidence="7">
    <location>
        <begin position="529"/>
        <end position="824"/>
    </location>
</feature>
<evidence type="ECO:0000256" key="4">
    <source>
        <dbReference type="ARBA" id="ARBA00022989"/>
    </source>
</evidence>
<sequence length="878" mass="98951">MKKVAMRVVDWVRAHLTLLKVLFVLSVLVLVFFEFGRIANDLNGAAMKESLASQGPLSLLLMAGVGLVAVLPMLNYDFTIVEMLPGTFKPRYIVRSGWIVNSFTNILGFGGFLGASLRANFYHKGATQKQILFAISKIALFLLAGLSLWSMIALIMIFGFGIGKMYTDYWVWLIGGAAYFPVLMLITHLTNKAFFADMPLARQLRLTLGSFLEWGGCAWFFIMIGAMLHVQINLLHVLPLFLVANVIGVLSMVPGGLGSFDVFMLMGLGTIGVDPNLAMVWLLFYRLFYYVIPFVIGAVLFIEDAGRRVNEFLEGLPMQVIRKVAFGLLVVFMYFSAIMLLLRGVIPEAAMHNHLYTRLYPYTFLFLSRVTNIVMAFVIFGLARGVASRVRRAFWPSMAVMAWALIWSLHRGASGRFIAFLAIILVAGFFARKELTRDRMDFPWGNRLVDGGIFGLTALFYGIAAFYNAPSIHHRRPVPQVFLFPSERMWFTTLVGVIAAALTLALIYHYLSRPLKTLDDPYDEKRIQALIDRFGGNEISHLAFTRDKRVRFYQVDGEDRVMFLFRKKTDKLVVLGEPIGDPAEVKHAIGDFIRAADAQNLSLVFYEITEELTMLLHEFGFDFMKFGEEGYVDVTAFTLAGTKRKGERALMHKFEREGYRYEWLQPPFAAATLAQLQAVSASWLAERPEKGFSLGFFDAHYLNSAPIAVIKDTAGQIVAFASAMPMTAGKITSIDLMRSSEEAPSGIMDAVFINLFEQAKADGYTQFDMGMAPLANVGKSDYAFLEEKMAHLVYRYGYRFYGFAGLRSYKNKYVTTWVPKYVAYRKRNSLLFTLLQILLLVNTRVDAPKSNGGILARRLDFIDKVSDWVSRAGKRDNE</sequence>
<evidence type="ECO:0000256" key="5">
    <source>
        <dbReference type="ARBA" id="ARBA00023136"/>
    </source>
</evidence>
<dbReference type="Proteomes" id="UP001597196">
    <property type="component" value="Unassembled WGS sequence"/>
</dbReference>
<feature type="transmembrane region" description="Helical" evidence="6">
    <location>
        <begin position="287"/>
        <end position="303"/>
    </location>
</feature>
<evidence type="ECO:0000256" key="3">
    <source>
        <dbReference type="ARBA" id="ARBA00022692"/>
    </source>
</evidence>
<name>A0ABW4CE18_9LACO</name>
<dbReference type="InterPro" id="IPR051211">
    <property type="entry name" value="PG_lysyltransferase"/>
</dbReference>
<evidence type="ECO:0000256" key="6">
    <source>
        <dbReference type="SAM" id="Phobius"/>
    </source>
</evidence>
<evidence type="ECO:0000313" key="8">
    <source>
        <dbReference type="EMBL" id="MFD1429027.1"/>
    </source>
</evidence>
<feature type="transmembrane region" description="Helical" evidence="6">
    <location>
        <begin position="393"/>
        <end position="409"/>
    </location>
</feature>
<dbReference type="PANTHER" id="PTHR34697">
    <property type="entry name" value="PHOSPHATIDYLGLYCEROL LYSYLTRANSFERASE"/>
    <property type="match status" value="1"/>
</dbReference>
<feature type="transmembrane region" description="Helical" evidence="6">
    <location>
        <begin position="415"/>
        <end position="431"/>
    </location>
</feature>
<feature type="transmembrane region" description="Helical" evidence="6">
    <location>
        <begin position="169"/>
        <end position="190"/>
    </location>
</feature>
<feature type="transmembrane region" description="Helical" evidence="6">
    <location>
        <begin position="324"/>
        <end position="346"/>
    </location>
</feature>
<keyword evidence="5 6" id="KW-0472">Membrane</keyword>
<protein>
    <submittedName>
        <fullName evidence="8">Bifunctional lysylphosphatidylglycerol flippase/synthetase MprF</fullName>
    </submittedName>
</protein>
<dbReference type="EMBL" id="JBHTOC010000002">
    <property type="protein sequence ID" value="MFD1429027.1"/>
    <property type="molecule type" value="Genomic_DNA"/>
</dbReference>
<keyword evidence="9" id="KW-1185">Reference proteome</keyword>
<reference evidence="9" key="1">
    <citation type="journal article" date="2019" name="Int. J. Syst. Evol. Microbiol.">
        <title>The Global Catalogue of Microorganisms (GCM) 10K type strain sequencing project: providing services to taxonomists for standard genome sequencing and annotation.</title>
        <authorList>
            <consortium name="The Broad Institute Genomics Platform"/>
            <consortium name="The Broad Institute Genome Sequencing Center for Infectious Disease"/>
            <person name="Wu L."/>
            <person name="Ma J."/>
        </authorList>
    </citation>
    <scope>NUCLEOTIDE SEQUENCE [LARGE SCALE GENOMIC DNA]</scope>
    <source>
        <strain evidence="9">CCM 8980</strain>
    </source>
</reference>
<organism evidence="8 9">
    <name type="scientific">Lacticaseibacillus mingshuiensis</name>
    <dbReference type="NCBI Taxonomy" id="2799574"/>
    <lineage>
        <taxon>Bacteria</taxon>
        <taxon>Bacillati</taxon>
        <taxon>Bacillota</taxon>
        <taxon>Bacilli</taxon>
        <taxon>Lactobacillales</taxon>
        <taxon>Lactobacillaceae</taxon>
        <taxon>Lacticaseibacillus</taxon>
    </lineage>
</organism>
<dbReference type="PANTHER" id="PTHR34697:SF2">
    <property type="entry name" value="PHOSPHATIDYLGLYCEROL LYSYLTRANSFERASE"/>
    <property type="match status" value="1"/>
</dbReference>
<dbReference type="NCBIfam" id="NF033480">
    <property type="entry name" value="bifunc_MprF"/>
    <property type="match status" value="1"/>
</dbReference>
<feature type="transmembrane region" description="Helical" evidence="6">
    <location>
        <begin position="234"/>
        <end position="253"/>
    </location>
</feature>
<feature type="transmembrane region" description="Helical" evidence="6">
    <location>
        <begin position="211"/>
        <end position="228"/>
    </location>
</feature>
<dbReference type="SUPFAM" id="SSF55729">
    <property type="entry name" value="Acyl-CoA N-acyltransferases (Nat)"/>
    <property type="match status" value="1"/>
</dbReference>
<feature type="transmembrane region" description="Helical" evidence="6">
    <location>
        <begin position="452"/>
        <end position="469"/>
    </location>
</feature>
<dbReference type="Pfam" id="PF09924">
    <property type="entry name" value="LPG_synthase_C"/>
    <property type="match status" value="1"/>
</dbReference>
<evidence type="ECO:0000256" key="2">
    <source>
        <dbReference type="ARBA" id="ARBA00022475"/>
    </source>
</evidence>
<feature type="transmembrane region" description="Helical" evidence="6">
    <location>
        <begin position="12"/>
        <end position="36"/>
    </location>
</feature>
<evidence type="ECO:0000256" key="1">
    <source>
        <dbReference type="ARBA" id="ARBA00004651"/>
    </source>
</evidence>
<comment type="subcellular location">
    <subcellularLocation>
        <location evidence="1">Cell membrane</location>
        <topology evidence="1">Multi-pass membrane protein</topology>
    </subcellularLocation>
</comment>
<feature type="transmembrane region" description="Helical" evidence="6">
    <location>
        <begin position="366"/>
        <end position="386"/>
    </location>
</feature>
<dbReference type="RefSeq" id="WP_373300915.1">
    <property type="nucleotide sequence ID" value="NZ_BOLQ01000012.1"/>
</dbReference>
<feature type="transmembrane region" description="Helical" evidence="6">
    <location>
        <begin position="96"/>
        <end position="117"/>
    </location>
</feature>
<proteinExistence type="predicted"/>
<feature type="transmembrane region" description="Helical" evidence="6">
    <location>
        <begin position="57"/>
        <end position="76"/>
    </location>
</feature>